<dbReference type="PROSITE" id="PS50178">
    <property type="entry name" value="ZF_FYVE"/>
    <property type="match status" value="1"/>
</dbReference>
<evidence type="ECO:0000259" key="8">
    <source>
        <dbReference type="PROSITE" id="PS50178"/>
    </source>
</evidence>
<dbReference type="Pfam" id="PF01363">
    <property type="entry name" value="FYVE"/>
    <property type="match status" value="1"/>
</dbReference>
<feature type="repeat" description="RCC1" evidence="6">
    <location>
        <begin position="272"/>
        <end position="332"/>
    </location>
</feature>
<evidence type="ECO:0000256" key="3">
    <source>
        <dbReference type="ARBA" id="ARBA00022771"/>
    </source>
</evidence>
<gene>
    <name evidence="10" type="ORF">Scep_016090</name>
</gene>
<sequence length="1091" mass="119983">MGEDSLTTTTTTTTSATAHSDRRVEQAIVALKKGAQLLKYRQRGKPKFCPFRLSADEKLLIWYSGKEQKQLRLNSVTKIIPGTVNFLRQPQPEKESQSFSIIYANGERSLDLICKDKEQAEVWMAGLGALVFRSLNQRPPVHLRSHRGAQSCVNSPVGYSRRKHNLGLLEETTKYSQVRSLCGSPPRSLVERGFSDGLSHSSDSLFSSEPRTFSNMQTTNDVMAAKLSSLQQGDLKEKKENYASVECQSSLQSGVSSPSHGFPAIQRTNNLRDVLIWGEGIEGGNLGGVDSIGPGTNTQFDALLPKLLESTALLDVQNISFGGKHAALVTRQGEVFCWGKENGGRLGHKISMDVSCPKIVESLNGVHVKSVACGEYHTCAVTNSGELYTWGDWGLGANLTVNSSHRSPWLPKVIFSPLNGMHVSSVACGEWHTAIVSSSGQLFTFGDGTFGVLGHDNLQSVPQPKEVESLKGLRVKTVACGPWHTAAVVDIMVDHYKVNTSSGKLFTWGDGDKGRLGHLDLERKLLPTCVARLIDHDFVQVSCGRMLTVGLTDKGAICTMGSAVHGQLGNPHAEDKSITFVEGNLKGDTVKNISSGSYHVAALTSTGRVYTWGKGANGRLGLGDVEDRNTPTLVEALRERQVQTIVCGSSFTAAICLHKSVFSADQSTCTGCKIVFGFTRKKRNCYNCGFLFCRACSSKKAWSASLAPNKCKPFHVCDGCFNKLTKFVNSNRVTQHENSEQSFITWKPLSDLRTDREEATTTQGLLLSPKLSNHEDAKFIGGQSLSKDGRNPQLVEDELPSFGRQPRWGVVRCPLMFSPSTEEDSQVSKCLIRDELSSAPPLSASQILSITKFNAATPVHTSGGLSVSDKILTDEVQRLQAEAKSLEKQCRMRSEKLQQYQQKIEETRSLAREEAAKSKAAKEIIKALTMQLYSLSEKLSNGKDANAISLPFEGLDMDSLSMQNVDHLLLTSAFKDSQVNDVCSSPTLFHDSASTAYERDYHGNGSARLATDLPLVTVDSRQNGSRTSKLEWVEQDEPGVYITFATLPSGQRGLKRVRFSRKRFSEKEAERWWEENQQRVYEKYEIEGFIK</sequence>
<dbReference type="InterPro" id="IPR001849">
    <property type="entry name" value="PH_domain"/>
</dbReference>
<dbReference type="SUPFAM" id="SSF57903">
    <property type="entry name" value="FYVE/PHD zinc finger"/>
    <property type="match status" value="1"/>
</dbReference>
<dbReference type="Gene3D" id="2.130.10.30">
    <property type="entry name" value="Regulator of chromosome condensation 1/beta-lactamase-inhibitor protein II"/>
    <property type="match status" value="2"/>
</dbReference>
<dbReference type="InterPro" id="IPR011993">
    <property type="entry name" value="PH-like_dom_sf"/>
</dbReference>
<accession>A0AAP0NSA2</accession>
<dbReference type="PROSITE" id="PS00626">
    <property type="entry name" value="RCC1_2"/>
    <property type="match status" value="1"/>
</dbReference>
<dbReference type="InterPro" id="IPR058923">
    <property type="entry name" value="RCC1-like_dom"/>
</dbReference>
<evidence type="ECO:0000256" key="7">
    <source>
        <dbReference type="SAM" id="Coils"/>
    </source>
</evidence>
<dbReference type="PANTHER" id="PTHR22870:SF350">
    <property type="entry name" value="F12P19.9 PROTEIN"/>
    <property type="match status" value="1"/>
</dbReference>
<keyword evidence="4" id="KW-0862">Zinc</keyword>
<protein>
    <submittedName>
        <fullName evidence="10">Uncharacterized protein</fullName>
    </submittedName>
</protein>
<feature type="domain" description="FYVE-type" evidence="8">
    <location>
        <begin position="663"/>
        <end position="725"/>
    </location>
</feature>
<dbReference type="InterPro" id="IPR013083">
    <property type="entry name" value="Znf_RING/FYVE/PHD"/>
</dbReference>
<feature type="repeat" description="RCC1" evidence="6">
    <location>
        <begin position="385"/>
        <end position="439"/>
    </location>
</feature>
<dbReference type="PROSITE" id="PS51514">
    <property type="entry name" value="BRX"/>
    <property type="match status" value="1"/>
</dbReference>
<dbReference type="Pfam" id="PF16457">
    <property type="entry name" value="PH_12"/>
    <property type="match status" value="1"/>
</dbReference>
<dbReference type="PROSITE" id="PS50012">
    <property type="entry name" value="RCC1_3"/>
    <property type="match status" value="7"/>
</dbReference>
<evidence type="ECO:0000256" key="5">
    <source>
        <dbReference type="PROSITE-ProRule" id="PRU00091"/>
    </source>
</evidence>
<dbReference type="AlphaFoldDB" id="A0AAP0NSA2"/>
<dbReference type="InterPro" id="IPR000408">
    <property type="entry name" value="Reg_chr_condens"/>
</dbReference>
<feature type="coiled-coil region" evidence="7">
    <location>
        <begin position="869"/>
        <end position="917"/>
    </location>
</feature>
<dbReference type="Pfam" id="PF13713">
    <property type="entry name" value="BRX_N"/>
    <property type="match status" value="1"/>
</dbReference>
<dbReference type="PANTHER" id="PTHR22870">
    <property type="entry name" value="REGULATOR OF CHROMOSOME CONDENSATION"/>
    <property type="match status" value="1"/>
</dbReference>
<feature type="repeat" description="RCC1" evidence="6">
    <location>
        <begin position="555"/>
        <end position="606"/>
    </location>
</feature>
<dbReference type="Pfam" id="PF25390">
    <property type="entry name" value="WD40_RLD"/>
    <property type="match status" value="1"/>
</dbReference>
<dbReference type="InterPro" id="IPR051210">
    <property type="entry name" value="Ub_ligase/GEF_domain"/>
</dbReference>
<dbReference type="SUPFAM" id="SSF50985">
    <property type="entry name" value="RCC1/BLIP-II"/>
    <property type="match status" value="1"/>
</dbReference>
<feature type="repeat" description="RCC1" evidence="6">
    <location>
        <begin position="503"/>
        <end position="554"/>
    </location>
</feature>
<dbReference type="InterPro" id="IPR009091">
    <property type="entry name" value="RCC1/BLIP-II"/>
</dbReference>
<dbReference type="InterPro" id="IPR011011">
    <property type="entry name" value="Znf_FYVE_PHD"/>
</dbReference>
<keyword evidence="7" id="KW-0175">Coiled coil</keyword>
<keyword evidence="3 5" id="KW-0863">Zinc-finger</keyword>
<dbReference type="EMBL" id="JBBNAG010000007">
    <property type="protein sequence ID" value="KAK9117997.1"/>
    <property type="molecule type" value="Genomic_DNA"/>
</dbReference>
<dbReference type="PRINTS" id="PR00633">
    <property type="entry name" value="RCCNDNSATION"/>
</dbReference>
<evidence type="ECO:0000256" key="2">
    <source>
        <dbReference type="ARBA" id="ARBA00022737"/>
    </source>
</evidence>
<dbReference type="InterPro" id="IPR017455">
    <property type="entry name" value="Znf_FYVE-rel"/>
</dbReference>
<dbReference type="GO" id="GO:0008270">
    <property type="term" value="F:zinc ion binding"/>
    <property type="evidence" value="ECO:0007669"/>
    <property type="project" value="UniProtKB-KW"/>
</dbReference>
<dbReference type="SUPFAM" id="SSF50729">
    <property type="entry name" value="PH domain-like"/>
    <property type="match status" value="1"/>
</dbReference>
<comment type="caution">
    <text evidence="10">The sequence shown here is derived from an EMBL/GenBank/DDBJ whole genome shotgun (WGS) entry which is preliminary data.</text>
</comment>
<dbReference type="InterPro" id="IPR000306">
    <property type="entry name" value="Znf_FYVE"/>
</dbReference>
<reference evidence="10 11" key="1">
    <citation type="submission" date="2024-01" db="EMBL/GenBank/DDBJ databases">
        <title>Genome assemblies of Stephania.</title>
        <authorList>
            <person name="Yang L."/>
        </authorList>
    </citation>
    <scope>NUCLEOTIDE SEQUENCE [LARGE SCALE GENOMIC DNA]</scope>
    <source>
        <strain evidence="10">JXDWG</strain>
        <tissue evidence="10">Leaf</tissue>
    </source>
</reference>
<feature type="repeat" description="RCC1" evidence="6">
    <location>
        <begin position="607"/>
        <end position="658"/>
    </location>
</feature>
<dbReference type="CDD" id="cd13365">
    <property type="entry name" value="PH_PLC_plant-like"/>
    <property type="match status" value="1"/>
</dbReference>
<dbReference type="FunFam" id="2.130.10.30:FF:000028">
    <property type="entry name" value="PH, RCC1 and FYVE domains-containing protein 1"/>
    <property type="match status" value="1"/>
</dbReference>
<dbReference type="SMART" id="SM00064">
    <property type="entry name" value="FYVE"/>
    <property type="match status" value="1"/>
</dbReference>
<organism evidence="10 11">
    <name type="scientific">Stephania cephalantha</name>
    <dbReference type="NCBI Taxonomy" id="152367"/>
    <lineage>
        <taxon>Eukaryota</taxon>
        <taxon>Viridiplantae</taxon>
        <taxon>Streptophyta</taxon>
        <taxon>Embryophyta</taxon>
        <taxon>Tracheophyta</taxon>
        <taxon>Spermatophyta</taxon>
        <taxon>Magnoliopsida</taxon>
        <taxon>Ranunculales</taxon>
        <taxon>Menispermaceae</taxon>
        <taxon>Menispermoideae</taxon>
        <taxon>Cissampelideae</taxon>
        <taxon>Stephania</taxon>
    </lineage>
</organism>
<evidence type="ECO:0000256" key="1">
    <source>
        <dbReference type="ARBA" id="ARBA00022723"/>
    </source>
</evidence>
<evidence type="ECO:0000313" key="11">
    <source>
        <dbReference type="Proteomes" id="UP001419268"/>
    </source>
</evidence>
<evidence type="ECO:0000256" key="4">
    <source>
        <dbReference type="ARBA" id="ARBA00022833"/>
    </source>
</evidence>
<keyword evidence="1" id="KW-0479">Metal-binding</keyword>
<dbReference type="Gene3D" id="2.30.29.30">
    <property type="entry name" value="Pleckstrin-homology domain (PH domain)/Phosphotyrosine-binding domain (PTB)"/>
    <property type="match status" value="1"/>
</dbReference>
<dbReference type="Gene3D" id="3.30.40.10">
    <property type="entry name" value="Zinc/RING finger domain, C3HC4 (zinc finger)"/>
    <property type="match status" value="1"/>
</dbReference>
<dbReference type="InterPro" id="IPR027988">
    <property type="entry name" value="BRX_N"/>
</dbReference>
<evidence type="ECO:0000256" key="6">
    <source>
        <dbReference type="PROSITE-ProRule" id="PRU00235"/>
    </source>
</evidence>
<dbReference type="InterPro" id="IPR013591">
    <property type="entry name" value="Brevis_radix_dom"/>
</dbReference>
<name>A0AAP0NSA2_9MAGN</name>
<evidence type="ECO:0000259" key="9">
    <source>
        <dbReference type="PROSITE" id="PS51514"/>
    </source>
</evidence>
<keyword evidence="2" id="KW-0677">Repeat</keyword>
<keyword evidence="11" id="KW-1185">Reference proteome</keyword>
<feature type="repeat" description="RCC1" evidence="6">
    <location>
        <begin position="440"/>
        <end position="491"/>
    </location>
</feature>
<feature type="repeat" description="RCC1" evidence="6">
    <location>
        <begin position="333"/>
        <end position="384"/>
    </location>
</feature>
<feature type="domain" description="BRX" evidence="9">
    <location>
        <begin position="1030"/>
        <end position="1085"/>
    </location>
</feature>
<dbReference type="Proteomes" id="UP001419268">
    <property type="component" value="Unassembled WGS sequence"/>
</dbReference>
<dbReference type="Pfam" id="PF08381">
    <property type="entry name" value="BRX"/>
    <property type="match status" value="1"/>
</dbReference>
<evidence type="ECO:0000313" key="10">
    <source>
        <dbReference type="EMBL" id="KAK9117997.1"/>
    </source>
</evidence>
<proteinExistence type="predicted"/>